<dbReference type="InterPro" id="IPR002938">
    <property type="entry name" value="FAD-bd"/>
</dbReference>
<evidence type="ECO:0000256" key="2">
    <source>
        <dbReference type="ARBA" id="ARBA00022630"/>
    </source>
</evidence>
<proteinExistence type="predicted"/>
<reference evidence="5 6" key="1">
    <citation type="submission" date="2020-10" db="EMBL/GenBank/DDBJ databases">
        <title>Sequencing the genomes of 1000 actinobacteria strains.</title>
        <authorList>
            <person name="Klenk H.-P."/>
        </authorList>
    </citation>
    <scope>NUCLEOTIDE SEQUENCE [LARGE SCALE GENOMIC DNA]</scope>
    <source>
        <strain evidence="5 6">DSM 46744</strain>
    </source>
</reference>
<evidence type="ECO:0000313" key="5">
    <source>
        <dbReference type="EMBL" id="MBE1537252.1"/>
    </source>
</evidence>
<comment type="cofactor">
    <cofactor evidence="1">
        <name>FAD</name>
        <dbReference type="ChEBI" id="CHEBI:57692"/>
    </cofactor>
</comment>
<dbReference type="Gene3D" id="3.50.50.60">
    <property type="entry name" value="FAD/NAD(P)-binding domain"/>
    <property type="match status" value="1"/>
</dbReference>
<dbReference type="PANTHER" id="PTHR43004:SF19">
    <property type="entry name" value="BINDING MONOOXYGENASE, PUTATIVE (JCVI)-RELATED"/>
    <property type="match status" value="1"/>
</dbReference>
<keyword evidence="6" id="KW-1185">Reference proteome</keyword>
<dbReference type="PANTHER" id="PTHR43004">
    <property type="entry name" value="TRK SYSTEM POTASSIUM UPTAKE PROTEIN"/>
    <property type="match status" value="1"/>
</dbReference>
<dbReference type="NCBIfam" id="NF006002">
    <property type="entry name" value="PRK08132.1"/>
    <property type="match status" value="1"/>
</dbReference>
<feature type="domain" description="FAD-binding" evidence="4">
    <location>
        <begin position="15"/>
        <end position="346"/>
    </location>
</feature>
<dbReference type="InterPro" id="IPR036188">
    <property type="entry name" value="FAD/NAD-bd_sf"/>
</dbReference>
<dbReference type="Pfam" id="PF01494">
    <property type="entry name" value="FAD_binding_3"/>
    <property type="match status" value="1"/>
</dbReference>
<evidence type="ECO:0000259" key="4">
    <source>
        <dbReference type="Pfam" id="PF01494"/>
    </source>
</evidence>
<sequence>MTQGSSSPAGPCSGVVIVGGGPVGLVAALLLARFGVPSTVLEAADGRAAAGSRAICFQRDVLDVFGRLGCGDDLVARGVTWTTGRTYYRGTELFAVSFPAPGEGETPPWINISQAEVEQRLCGLVAAEPLIDLRYGHRVVGLDQDGDGVEATVAGRGPVRGTHVIGADGAHSAVRRLLGVGFPGRSFTDRFLICDVRAELPFARERRFHFDPVWNPGRQVLVHPCPDSVWRIDWQVPDGFDLDAERASGALDARIRRIVGDVPYEIVWTTAYRFHQRCAETFRAGRAFLAGDAAHVFAPFGARGLNSGVQDAENLAWKLAFTLRHGAPGRLLDTYDLERRAAALENLRVTGRTMEFLVPRTPEQRARRVAALERALHDPDGRAAIDSGRLAEPHRYADSPLTTPSGSALPGTLCPDAPCVVGGERVRLRRLFGTGMVVLVPSRVPAFSTDVPCRVFALEDIGAAGALPDGVVVVRPDGHIAAVLPSFAPETVRRTVRRACGRF</sequence>
<evidence type="ECO:0000256" key="3">
    <source>
        <dbReference type="ARBA" id="ARBA00022827"/>
    </source>
</evidence>
<organism evidence="5 6">
    <name type="scientific">Actinomadura algeriensis</name>
    <dbReference type="NCBI Taxonomy" id="1679523"/>
    <lineage>
        <taxon>Bacteria</taxon>
        <taxon>Bacillati</taxon>
        <taxon>Actinomycetota</taxon>
        <taxon>Actinomycetes</taxon>
        <taxon>Streptosporangiales</taxon>
        <taxon>Thermomonosporaceae</taxon>
        <taxon>Actinomadura</taxon>
    </lineage>
</organism>
<dbReference type="Gene3D" id="3.30.70.2450">
    <property type="match status" value="1"/>
</dbReference>
<name>A0ABR9K355_9ACTN</name>
<dbReference type="PRINTS" id="PR00420">
    <property type="entry name" value="RNGMNOXGNASE"/>
</dbReference>
<accession>A0ABR9K355</accession>
<dbReference type="InterPro" id="IPR050641">
    <property type="entry name" value="RIFMO-like"/>
</dbReference>
<keyword evidence="2" id="KW-0285">Flavoprotein</keyword>
<keyword evidence="3" id="KW-0274">FAD</keyword>
<comment type="caution">
    <text evidence="5">The sequence shown here is derived from an EMBL/GenBank/DDBJ whole genome shotgun (WGS) entry which is preliminary data.</text>
</comment>
<protein>
    <submittedName>
        <fullName evidence="5">2-polyprenyl-6-methoxyphenol hydroxylase-like FAD-dependent oxidoreductase</fullName>
    </submittedName>
</protein>
<dbReference type="Proteomes" id="UP000627838">
    <property type="component" value="Unassembled WGS sequence"/>
</dbReference>
<dbReference type="RefSeq" id="WP_192763160.1">
    <property type="nucleotide sequence ID" value="NZ_JADBDZ010000001.1"/>
</dbReference>
<dbReference type="SUPFAM" id="SSF51905">
    <property type="entry name" value="FAD/NAD(P)-binding domain"/>
    <property type="match status" value="1"/>
</dbReference>
<gene>
    <name evidence="5" type="ORF">H4W34_007085</name>
</gene>
<dbReference type="Gene3D" id="3.40.30.120">
    <property type="match status" value="1"/>
</dbReference>
<dbReference type="EMBL" id="JADBDZ010000001">
    <property type="protein sequence ID" value="MBE1537252.1"/>
    <property type="molecule type" value="Genomic_DNA"/>
</dbReference>
<evidence type="ECO:0000313" key="6">
    <source>
        <dbReference type="Proteomes" id="UP000627838"/>
    </source>
</evidence>
<evidence type="ECO:0000256" key="1">
    <source>
        <dbReference type="ARBA" id="ARBA00001974"/>
    </source>
</evidence>